<evidence type="ECO:0000256" key="9">
    <source>
        <dbReference type="SAM" id="Phobius"/>
    </source>
</evidence>
<dbReference type="Pfam" id="PF12822">
    <property type="entry name" value="ECF_trnsprt"/>
    <property type="match status" value="1"/>
</dbReference>
<evidence type="ECO:0000256" key="1">
    <source>
        <dbReference type="ARBA" id="ARBA00004651"/>
    </source>
</evidence>
<keyword evidence="5 9" id="KW-0812">Transmembrane</keyword>
<evidence type="ECO:0000256" key="4">
    <source>
        <dbReference type="ARBA" id="ARBA00022475"/>
    </source>
</evidence>
<evidence type="ECO:0000256" key="2">
    <source>
        <dbReference type="ARBA" id="ARBA00005540"/>
    </source>
</evidence>
<feature type="transmembrane region" description="Helical" evidence="9">
    <location>
        <begin position="86"/>
        <end position="104"/>
    </location>
</feature>
<feature type="transmembrane region" description="Helical" evidence="9">
    <location>
        <begin position="46"/>
        <end position="66"/>
    </location>
</feature>
<protein>
    <recommendedName>
        <fullName evidence="8">Riboflavin transporter</fullName>
    </recommendedName>
</protein>
<evidence type="ECO:0000256" key="6">
    <source>
        <dbReference type="ARBA" id="ARBA00022989"/>
    </source>
</evidence>
<reference evidence="10 11" key="1">
    <citation type="journal article" date="2005" name="Int. J. Syst. Evol. Microbiol.">
        <title>Halobacillus yeomjeoni sp. nov., isolated from a marine solar saltern in Korea.</title>
        <authorList>
            <person name="Yoon J.H."/>
            <person name="Kang S.J."/>
            <person name="Lee C.H."/>
            <person name="Oh H.W."/>
            <person name="Oh T.K."/>
        </authorList>
    </citation>
    <scope>NUCLEOTIDE SEQUENCE [LARGE SCALE GENOMIC DNA]</scope>
    <source>
        <strain evidence="10 11">KCTC 3957</strain>
    </source>
</reference>
<dbReference type="EMBL" id="JADZSC010000002">
    <property type="protein sequence ID" value="MBH0231070.1"/>
    <property type="molecule type" value="Genomic_DNA"/>
</dbReference>
<organism evidence="10 11">
    <name type="scientific">Halobacillus yeomjeoni</name>
    <dbReference type="NCBI Taxonomy" id="311194"/>
    <lineage>
        <taxon>Bacteria</taxon>
        <taxon>Bacillati</taxon>
        <taxon>Bacillota</taxon>
        <taxon>Bacilli</taxon>
        <taxon>Bacillales</taxon>
        <taxon>Bacillaceae</taxon>
        <taxon>Halobacillus</taxon>
    </lineage>
</organism>
<keyword evidence="3 8" id="KW-0813">Transport</keyword>
<comment type="caution">
    <text evidence="10">The sequence shown here is derived from an EMBL/GenBank/DDBJ whole genome shotgun (WGS) entry which is preliminary data.</text>
</comment>
<dbReference type="PIRSF" id="PIRSF037778">
    <property type="entry name" value="UCP037778_transp_RibU"/>
    <property type="match status" value="1"/>
</dbReference>
<comment type="function">
    <text evidence="8">Probably a riboflavin-binding protein that interacts with the energy-coupling factor (ECF) ABC-transporter complex.</text>
</comment>
<feature type="transmembrane region" description="Helical" evidence="9">
    <location>
        <begin position="12"/>
        <end position="34"/>
    </location>
</feature>
<comment type="similarity">
    <text evidence="2 8">Belongs to the prokaryotic riboflavin transporter (P-RFT) (TC 2.A.87) family.</text>
</comment>
<keyword evidence="4 8" id="KW-1003">Cell membrane</keyword>
<feature type="transmembrane region" description="Helical" evidence="9">
    <location>
        <begin position="116"/>
        <end position="143"/>
    </location>
</feature>
<evidence type="ECO:0000313" key="10">
    <source>
        <dbReference type="EMBL" id="MBH0231070.1"/>
    </source>
</evidence>
<evidence type="ECO:0000313" key="11">
    <source>
        <dbReference type="Proteomes" id="UP000614490"/>
    </source>
</evidence>
<evidence type="ECO:0000256" key="7">
    <source>
        <dbReference type="ARBA" id="ARBA00023136"/>
    </source>
</evidence>
<dbReference type="RefSeq" id="WP_197317667.1">
    <property type="nucleotide sequence ID" value="NZ_JADZSC010000002.1"/>
</dbReference>
<evidence type="ECO:0000256" key="3">
    <source>
        <dbReference type="ARBA" id="ARBA00022448"/>
    </source>
</evidence>
<name>A0A931HX76_9BACI</name>
<dbReference type="AlphaFoldDB" id="A0A931HX76"/>
<dbReference type="Gene3D" id="1.10.1760.20">
    <property type="match status" value="1"/>
</dbReference>
<comment type="subcellular location">
    <subcellularLocation>
        <location evidence="1">Cell membrane</location>
        <topology evidence="1">Multi-pass membrane protein</topology>
    </subcellularLocation>
</comment>
<dbReference type="GO" id="GO:0005886">
    <property type="term" value="C:plasma membrane"/>
    <property type="evidence" value="ECO:0007669"/>
    <property type="project" value="UniProtKB-SubCell"/>
</dbReference>
<accession>A0A931HX76</accession>
<feature type="transmembrane region" description="Helical" evidence="9">
    <location>
        <begin position="155"/>
        <end position="181"/>
    </location>
</feature>
<sequence length="199" mass="21690">MMNPYKGQSSKLMKLIIIALLGSISMVLMLLNFPLPMLPPYLKIDFSEVPALVAAILFTPMAGVAVEGLKNLMYMIYTGAADPIGVLANFTAGTLFVVPAAMIYHKFKTKKSLISGLIGSSVIMTIGMSVLNFFIILPAYTWFMGWETMSANLKLGTIAAGILPFNLVKGLIVSLMFIALFNKLQPWIKQKRMSSSNAA</sequence>
<dbReference type="PANTHER" id="PTHR38438:SF1">
    <property type="entry name" value="RIBOFLAVIN TRANSPORTER RIBU"/>
    <property type="match status" value="1"/>
</dbReference>
<gene>
    <name evidence="10" type="ORF">H0267_12650</name>
</gene>
<dbReference type="Proteomes" id="UP000614490">
    <property type="component" value="Unassembled WGS sequence"/>
</dbReference>
<keyword evidence="11" id="KW-1185">Reference proteome</keyword>
<keyword evidence="6 9" id="KW-1133">Transmembrane helix</keyword>
<dbReference type="GO" id="GO:0032217">
    <property type="term" value="F:riboflavin transmembrane transporter activity"/>
    <property type="evidence" value="ECO:0007669"/>
    <property type="project" value="UniProtKB-UniRule"/>
</dbReference>
<evidence type="ECO:0000256" key="5">
    <source>
        <dbReference type="ARBA" id="ARBA00022692"/>
    </source>
</evidence>
<evidence type="ECO:0000256" key="8">
    <source>
        <dbReference type="PIRNR" id="PIRNR037778"/>
    </source>
</evidence>
<dbReference type="PANTHER" id="PTHR38438">
    <property type="entry name" value="RIBOFLAVIN TRANSPORTER RIBU"/>
    <property type="match status" value="1"/>
</dbReference>
<proteinExistence type="inferred from homology"/>
<keyword evidence="7 8" id="KW-0472">Membrane</keyword>
<dbReference type="InterPro" id="IPR025720">
    <property type="entry name" value="RibU"/>
</dbReference>
<dbReference type="InterPro" id="IPR024529">
    <property type="entry name" value="ECF_trnsprt_substrate-spec"/>
</dbReference>